<dbReference type="Proteomes" id="UP000266669">
    <property type="component" value="Unassembled WGS sequence"/>
</dbReference>
<feature type="compositionally biased region" description="Basic and acidic residues" evidence="1">
    <location>
        <begin position="69"/>
        <end position="83"/>
    </location>
</feature>
<feature type="region of interest" description="Disordered" evidence="1">
    <location>
        <begin position="29"/>
        <end position="83"/>
    </location>
</feature>
<protein>
    <submittedName>
        <fullName evidence="2">Uncharacterized protein</fullName>
    </submittedName>
</protein>
<proteinExistence type="predicted"/>
<dbReference type="AlphaFoldDB" id="A0A8B3CJB5"/>
<organism evidence="2 3">
    <name type="scientific">Leptospira stimsonii</name>
    <dbReference type="NCBI Taxonomy" id="2202203"/>
    <lineage>
        <taxon>Bacteria</taxon>
        <taxon>Pseudomonadati</taxon>
        <taxon>Spirochaetota</taxon>
        <taxon>Spirochaetia</taxon>
        <taxon>Leptospirales</taxon>
        <taxon>Leptospiraceae</taxon>
        <taxon>Leptospira</taxon>
    </lineage>
</organism>
<evidence type="ECO:0000313" key="2">
    <source>
        <dbReference type="EMBL" id="RHX83388.1"/>
    </source>
</evidence>
<reference evidence="3" key="1">
    <citation type="submission" date="2018-05" db="EMBL/GenBank/DDBJ databases">
        <title>Leptospira yasudae sp. nov. and Leptospira stimsonii sp. nov., two pathogenic species of the genus Leptospira isolated from environmental sources.</title>
        <authorList>
            <person name="Casanovas-Massana A."/>
            <person name="Hamond C."/>
            <person name="Santos L.A."/>
            <person name="Hacker K.P."/>
            <person name="Balassiano I."/>
            <person name="Medeiros M.A."/>
            <person name="Reis M.G."/>
            <person name="Ko A.I."/>
            <person name="Wunder E.A."/>
        </authorList>
    </citation>
    <scope>NUCLEOTIDE SEQUENCE [LARGE SCALE GENOMIC DNA]</scope>
    <source>
        <strain evidence="3">AMB6-RJ</strain>
    </source>
</reference>
<sequence length="83" mass="9129">MVIGDIIPTLFVSFSGFIYLNQGSVNMATNPPKGDGHRNGMVKGRSQVKNPLTGNYVKRDTETGQFIDQKADGEPFKGVRKEK</sequence>
<evidence type="ECO:0000313" key="3">
    <source>
        <dbReference type="Proteomes" id="UP000266669"/>
    </source>
</evidence>
<gene>
    <name evidence="2" type="ORF">DLM78_22075</name>
</gene>
<accession>A0A8B3CJB5</accession>
<evidence type="ECO:0000256" key="1">
    <source>
        <dbReference type="SAM" id="MobiDB-lite"/>
    </source>
</evidence>
<dbReference type="EMBL" id="QHCS01000009">
    <property type="protein sequence ID" value="RHX83388.1"/>
    <property type="molecule type" value="Genomic_DNA"/>
</dbReference>
<name>A0A8B3CJB5_9LEPT</name>
<comment type="caution">
    <text evidence="2">The sequence shown here is derived from an EMBL/GenBank/DDBJ whole genome shotgun (WGS) entry which is preliminary data.</text>
</comment>